<protein>
    <recommendedName>
        <fullName evidence="3">tRNA/rRNA methyltransferase SpoU type domain-containing protein</fullName>
    </recommendedName>
</protein>
<dbReference type="CDD" id="cd18096">
    <property type="entry name" value="SpoU-like"/>
    <property type="match status" value="1"/>
</dbReference>
<dbReference type="GO" id="GO:0032259">
    <property type="term" value="P:methylation"/>
    <property type="evidence" value="ECO:0007669"/>
    <property type="project" value="UniProtKB-KW"/>
</dbReference>
<gene>
    <name evidence="4" type="ORF">N0F65_007882</name>
</gene>
<proteinExistence type="predicted"/>
<dbReference type="InterPro" id="IPR029026">
    <property type="entry name" value="tRNA_m1G_MTases_N"/>
</dbReference>
<dbReference type="InterPro" id="IPR051259">
    <property type="entry name" value="rRNA_Methyltransferase"/>
</dbReference>
<reference evidence="4" key="1">
    <citation type="submission" date="2022-11" db="EMBL/GenBank/DDBJ databases">
        <authorList>
            <person name="Morgan W.R."/>
            <person name="Tartar A."/>
        </authorList>
    </citation>
    <scope>NUCLEOTIDE SEQUENCE</scope>
    <source>
        <strain evidence="4">ARSEF 373</strain>
    </source>
</reference>
<accession>A0AAV2YYU3</accession>
<comment type="caution">
    <text evidence="4">The sequence shown here is derived from an EMBL/GenBank/DDBJ whole genome shotgun (WGS) entry which is preliminary data.</text>
</comment>
<dbReference type="Gene3D" id="3.40.1280.10">
    <property type="match status" value="1"/>
</dbReference>
<dbReference type="GO" id="GO:0003723">
    <property type="term" value="F:RNA binding"/>
    <property type="evidence" value="ECO:0007669"/>
    <property type="project" value="InterPro"/>
</dbReference>
<evidence type="ECO:0000313" key="5">
    <source>
        <dbReference type="Proteomes" id="UP001146120"/>
    </source>
</evidence>
<feature type="domain" description="tRNA/rRNA methyltransferase SpoU type" evidence="3">
    <location>
        <begin position="22"/>
        <end position="159"/>
    </location>
</feature>
<evidence type="ECO:0000256" key="1">
    <source>
        <dbReference type="ARBA" id="ARBA00022603"/>
    </source>
</evidence>
<dbReference type="PANTHER" id="PTHR43191:SF7">
    <property type="entry name" value="OBP33PEP LIKE PROTEIN"/>
    <property type="match status" value="1"/>
</dbReference>
<dbReference type="EMBL" id="DAKRPA010000067">
    <property type="protein sequence ID" value="DBA00238.1"/>
    <property type="molecule type" value="Genomic_DNA"/>
</dbReference>
<dbReference type="Proteomes" id="UP001146120">
    <property type="component" value="Unassembled WGS sequence"/>
</dbReference>
<keyword evidence="2" id="KW-0808">Transferase</keyword>
<evidence type="ECO:0000256" key="2">
    <source>
        <dbReference type="ARBA" id="ARBA00022679"/>
    </source>
</evidence>
<dbReference type="PANTHER" id="PTHR43191">
    <property type="entry name" value="RRNA METHYLTRANSFERASE 3"/>
    <property type="match status" value="1"/>
</dbReference>
<dbReference type="InterPro" id="IPR029028">
    <property type="entry name" value="Alpha/beta_knot_MTases"/>
</dbReference>
<dbReference type="InterPro" id="IPR001537">
    <property type="entry name" value="SpoU_MeTrfase"/>
</dbReference>
<dbReference type="SUPFAM" id="SSF75217">
    <property type="entry name" value="alpha/beta knot"/>
    <property type="match status" value="1"/>
</dbReference>
<dbReference type="GO" id="GO:0008173">
    <property type="term" value="F:RNA methyltransferase activity"/>
    <property type="evidence" value="ECO:0007669"/>
    <property type="project" value="InterPro"/>
</dbReference>
<organism evidence="4 5">
    <name type="scientific">Lagenidium giganteum</name>
    <dbReference type="NCBI Taxonomy" id="4803"/>
    <lineage>
        <taxon>Eukaryota</taxon>
        <taxon>Sar</taxon>
        <taxon>Stramenopiles</taxon>
        <taxon>Oomycota</taxon>
        <taxon>Peronosporomycetes</taxon>
        <taxon>Pythiales</taxon>
        <taxon>Pythiaceae</taxon>
    </lineage>
</organism>
<reference evidence="4" key="2">
    <citation type="journal article" date="2023" name="Microbiol Resour">
        <title>Decontamination and Annotation of the Draft Genome Sequence of the Oomycete Lagenidium giganteum ARSEF 373.</title>
        <authorList>
            <person name="Morgan W.R."/>
            <person name="Tartar A."/>
        </authorList>
    </citation>
    <scope>NUCLEOTIDE SEQUENCE</scope>
    <source>
        <strain evidence="4">ARSEF 373</strain>
    </source>
</reference>
<dbReference type="Pfam" id="PF00588">
    <property type="entry name" value="SpoU_methylase"/>
    <property type="match status" value="1"/>
</dbReference>
<evidence type="ECO:0000259" key="3">
    <source>
        <dbReference type="Pfam" id="PF00588"/>
    </source>
</evidence>
<dbReference type="AlphaFoldDB" id="A0AAV2YYU3"/>
<evidence type="ECO:0000313" key="4">
    <source>
        <dbReference type="EMBL" id="DBA00238.1"/>
    </source>
</evidence>
<name>A0AAV2YYU3_9STRA</name>
<keyword evidence="5" id="KW-1185">Reference proteome</keyword>
<keyword evidence="1" id="KW-0489">Methyltransferase</keyword>
<sequence length="179" mass="19063">MATSSRMTAPVSANSTGPWKQYLIINNVQKVKNIKNMLISASAFGVSEIFVVGQKKFSLEEHEALLQMLSCPVTRMASLAECQAHCKANNIRIAGVEILSSARSLLEMPFSGHTAFMMGNEGSGMNTTQIAVCDDFIYIPQYGGGTASLNVSVAASIIMQTFAVWAGIPTATPQATAPL</sequence>
<dbReference type="GO" id="GO:0006396">
    <property type="term" value="P:RNA processing"/>
    <property type="evidence" value="ECO:0007669"/>
    <property type="project" value="InterPro"/>
</dbReference>